<evidence type="ECO:0000313" key="2">
    <source>
        <dbReference type="WBParaSite" id="SVE_1095800.1"/>
    </source>
</evidence>
<dbReference type="AlphaFoldDB" id="A0A0K0FPA4"/>
<protein>
    <submittedName>
        <fullName evidence="2">N-acetyllactosaminide beta-1,3-N-acetylglucosaminyltransferase</fullName>
    </submittedName>
</protein>
<dbReference type="Proteomes" id="UP000035680">
    <property type="component" value="Unassembled WGS sequence"/>
</dbReference>
<organism evidence="1 2">
    <name type="scientific">Strongyloides venezuelensis</name>
    <name type="common">Threadworm</name>
    <dbReference type="NCBI Taxonomy" id="75913"/>
    <lineage>
        <taxon>Eukaryota</taxon>
        <taxon>Metazoa</taxon>
        <taxon>Ecdysozoa</taxon>
        <taxon>Nematoda</taxon>
        <taxon>Chromadorea</taxon>
        <taxon>Rhabditida</taxon>
        <taxon>Tylenchina</taxon>
        <taxon>Panagrolaimomorpha</taxon>
        <taxon>Strongyloidoidea</taxon>
        <taxon>Strongyloididae</taxon>
        <taxon>Strongyloides</taxon>
    </lineage>
</organism>
<evidence type="ECO:0000313" key="1">
    <source>
        <dbReference type="Proteomes" id="UP000035680"/>
    </source>
</evidence>
<keyword evidence="1" id="KW-1185">Reference proteome</keyword>
<dbReference type="Gene3D" id="3.90.550.10">
    <property type="entry name" value="Spore Coat Polysaccharide Biosynthesis Protein SpsA, Chain A"/>
    <property type="match status" value="1"/>
</dbReference>
<dbReference type="PANTHER" id="PTHR47411:SF3">
    <property type="entry name" value="I-BETA-1,3-N-ACETYLGLUCOSAMINYLTRANSFERASE"/>
    <property type="match status" value="1"/>
</dbReference>
<dbReference type="SUPFAM" id="SSF53448">
    <property type="entry name" value="Nucleotide-diphospho-sugar transferases"/>
    <property type="match status" value="1"/>
</dbReference>
<sequence>MSDSLEENFKEHLPSRHFEVYEVNMIDTINQITSIKALRKPLLTIKLVSGSGLTFTKYKNYKIIPNIIKSHNYSYDNNIILILHISSDQKLEKLKNHLLNWEGYISLAVYLDSHTFFSFETICTYCRLKEIIGTSNKISVHFVYNDIFNSPIDEYLLSHIIGNICYKYPITYLNQSCTNVLTDNKERGTKMSKYPANILRNIARKYSYGKYILIADSDHMFSRNFHDKMLNVAKNKLNNKNDNKYALVYRIFEVKTKNLSEAPKDKLELKELMSKKEAFIFHHYYKNAHSIPKLDEWLSIPDQVFPDVQFKAKYDRSNWEPQFISLNDIPYHDETFPYPNRDNTVLRWEMCRNGYQFLIVNDVFMFHLGLKEINESKAVSIARSLTKSQKENSVSKFRKVMDSKYPLTAKDCPL</sequence>
<name>A0A0K0FPA4_STRVS</name>
<reference evidence="2" key="2">
    <citation type="submission" date="2015-08" db="UniProtKB">
        <authorList>
            <consortium name="WormBaseParasite"/>
        </authorList>
    </citation>
    <scope>IDENTIFICATION</scope>
</reference>
<reference evidence="1" key="1">
    <citation type="submission" date="2014-07" db="EMBL/GenBank/DDBJ databases">
        <authorList>
            <person name="Martin A.A"/>
            <person name="De Silva N."/>
        </authorList>
    </citation>
    <scope>NUCLEOTIDE SEQUENCE</scope>
</reference>
<dbReference type="InterPro" id="IPR029044">
    <property type="entry name" value="Nucleotide-diphossugar_trans"/>
</dbReference>
<proteinExistence type="predicted"/>
<dbReference type="Pfam" id="PF13896">
    <property type="entry name" value="Glyco_transf_49"/>
    <property type="match status" value="1"/>
</dbReference>
<accession>A0A0K0FPA4</accession>
<dbReference type="PANTHER" id="PTHR47411">
    <property type="entry name" value="B3GNT1, BETA-1,3-N-ACETYLGUCOSAMINYLTRANSFERASE 1, HOMOLOG"/>
    <property type="match status" value="1"/>
</dbReference>
<dbReference type="WBParaSite" id="SVE_1095800.1">
    <property type="protein sequence ID" value="SVE_1095800.1"/>
    <property type="gene ID" value="SVE_1095800"/>
</dbReference>